<dbReference type="InterPro" id="IPR025657">
    <property type="entry name" value="RadC_JAB"/>
</dbReference>
<dbReference type="PANTHER" id="PTHR30471">
    <property type="entry name" value="DNA REPAIR PROTEIN RADC"/>
    <property type="match status" value="1"/>
</dbReference>
<dbReference type="CDD" id="cd08071">
    <property type="entry name" value="MPN_DUF2466"/>
    <property type="match status" value="1"/>
</dbReference>
<evidence type="ECO:0000256" key="4">
    <source>
        <dbReference type="ARBA" id="ARBA00022833"/>
    </source>
</evidence>
<sequence length="161" mass="18110">MKITLSPTVAEMSPGEQRTIRRALNLLAKQLREPGVAFTSTHVTRDWLRLHLTGLEREVFIVLWLDNQNRLLAQETLFTGTINSTTVHPRELVKSAMKHNAASAVLAHNHPSQLAEPSQTDRQITDRIKTALELVDVRVLDHMVVGGLDIVSFAERGWLPH</sequence>
<evidence type="ECO:0000313" key="8">
    <source>
        <dbReference type="Proteomes" id="UP000040088"/>
    </source>
</evidence>
<dbReference type="EMBL" id="CQEM01000004">
    <property type="protein sequence ID" value="CNK90648.1"/>
    <property type="molecule type" value="Genomic_DNA"/>
</dbReference>
<dbReference type="Pfam" id="PF04002">
    <property type="entry name" value="RadC"/>
    <property type="match status" value="1"/>
</dbReference>
<dbReference type="NCBIfam" id="TIGR00608">
    <property type="entry name" value="radc"/>
    <property type="match status" value="1"/>
</dbReference>
<dbReference type="AlphaFoldDB" id="A0A0T9TM00"/>
<feature type="domain" description="MPN" evidence="6">
    <location>
        <begin position="36"/>
        <end position="159"/>
    </location>
</feature>
<keyword evidence="5" id="KW-0482">Metalloprotease</keyword>
<evidence type="ECO:0000259" key="6">
    <source>
        <dbReference type="PROSITE" id="PS50249"/>
    </source>
</evidence>
<keyword evidence="4" id="KW-0862">Zinc</keyword>
<dbReference type="Proteomes" id="UP000040088">
    <property type="component" value="Unassembled WGS sequence"/>
</dbReference>
<dbReference type="GO" id="GO:0006508">
    <property type="term" value="P:proteolysis"/>
    <property type="evidence" value="ECO:0007669"/>
    <property type="project" value="UniProtKB-KW"/>
</dbReference>
<keyword evidence="3" id="KW-0378">Hydrolase</keyword>
<dbReference type="GO" id="GO:0008237">
    <property type="term" value="F:metallopeptidase activity"/>
    <property type="evidence" value="ECO:0007669"/>
    <property type="project" value="UniProtKB-KW"/>
</dbReference>
<keyword evidence="2" id="KW-0479">Metal-binding</keyword>
<dbReference type="PANTHER" id="PTHR30471:SF3">
    <property type="entry name" value="UPF0758 PROTEIN YEES-RELATED"/>
    <property type="match status" value="1"/>
</dbReference>
<name>A0A0T9TM00_YERAE</name>
<dbReference type="GO" id="GO:0046872">
    <property type="term" value="F:metal ion binding"/>
    <property type="evidence" value="ECO:0007669"/>
    <property type="project" value="UniProtKB-KW"/>
</dbReference>
<evidence type="ECO:0000256" key="1">
    <source>
        <dbReference type="ARBA" id="ARBA00022670"/>
    </source>
</evidence>
<dbReference type="PROSITE" id="PS50249">
    <property type="entry name" value="MPN"/>
    <property type="match status" value="1"/>
</dbReference>
<keyword evidence="1" id="KW-0645">Protease</keyword>
<evidence type="ECO:0000256" key="3">
    <source>
        <dbReference type="ARBA" id="ARBA00022801"/>
    </source>
</evidence>
<accession>A0A0T9TM00</accession>
<reference evidence="8" key="1">
    <citation type="submission" date="2015-03" db="EMBL/GenBank/DDBJ databases">
        <authorList>
            <consortium name="Pathogen Informatics"/>
        </authorList>
    </citation>
    <scope>NUCLEOTIDE SEQUENCE [LARGE SCALE GENOMIC DNA]</scope>
    <source>
        <strain evidence="8">IP27925</strain>
    </source>
</reference>
<gene>
    <name evidence="7" type="primary">ykfG_1</name>
    <name evidence="7" type="ORF">ERS008460_01256</name>
</gene>
<proteinExistence type="predicted"/>
<evidence type="ECO:0000256" key="5">
    <source>
        <dbReference type="ARBA" id="ARBA00023049"/>
    </source>
</evidence>
<organism evidence="7 8">
    <name type="scientific">Yersinia aleksiciae</name>
    <dbReference type="NCBI Taxonomy" id="263819"/>
    <lineage>
        <taxon>Bacteria</taxon>
        <taxon>Pseudomonadati</taxon>
        <taxon>Pseudomonadota</taxon>
        <taxon>Gammaproteobacteria</taxon>
        <taxon>Enterobacterales</taxon>
        <taxon>Yersiniaceae</taxon>
        <taxon>Yersinia</taxon>
    </lineage>
</organism>
<dbReference type="InterPro" id="IPR037518">
    <property type="entry name" value="MPN"/>
</dbReference>
<evidence type="ECO:0000256" key="2">
    <source>
        <dbReference type="ARBA" id="ARBA00022723"/>
    </source>
</evidence>
<evidence type="ECO:0000313" key="7">
    <source>
        <dbReference type="EMBL" id="CNK90648.1"/>
    </source>
</evidence>
<dbReference type="SUPFAM" id="SSF102712">
    <property type="entry name" value="JAB1/MPN domain"/>
    <property type="match status" value="1"/>
</dbReference>
<dbReference type="Gene3D" id="3.40.140.10">
    <property type="entry name" value="Cytidine Deaminase, domain 2"/>
    <property type="match status" value="1"/>
</dbReference>
<dbReference type="RefSeq" id="WP_050125688.1">
    <property type="nucleotide sequence ID" value="NZ_CQEM01000004.1"/>
</dbReference>
<protein>
    <submittedName>
        <fullName evidence="7">DNA repair protein RadC</fullName>
    </submittedName>
</protein>
<dbReference type="InterPro" id="IPR001405">
    <property type="entry name" value="UPF0758"/>
</dbReference>